<sequence>MSKLTSNEEQYPVNPAELKGDSKFEIGSKQSGVGTFLLKLIDDTFDGESLVRVVEDVDNKVLLDDISNLSWLLLDVSGDVGNGIIIINFVQQEKNTSATLIKYNGVAKNNVDDEAFNC</sequence>
<proteinExistence type="predicted"/>
<dbReference type="WBParaSite" id="PS1159_v2.g13796.t1">
    <property type="protein sequence ID" value="PS1159_v2.g13796.t1"/>
    <property type="gene ID" value="PS1159_v2.g13796"/>
</dbReference>
<protein>
    <submittedName>
        <fullName evidence="2">Uncharacterized protein</fullName>
    </submittedName>
</protein>
<name>A0AC35F4M1_9BILA</name>
<accession>A0AC35F4M1</accession>
<evidence type="ECO:0000313" key="1">
    <source>
        <dbReference type="Proteomes" id="UP000887580"/>
    </source>
</evidence>
<dbReference type="Proteomes" id="UP000887580">
    <property type="component" value="Unplaced"/>
</dbReference>
<evidence type="ECO:0000313" key="2">
    <source>
        <dbReference type="WBParaSite" id="PS1159_v2.g13796.t1"/>
    </source>
</evidence>
<organism evidence="1 2">
    <name type="scientific">Panagrolaimus sp. PS1159</name>
    <dbReference type="NCBI Taxonomy" id="55785"/>
    <lineage>
        <taxon>Eukaryota</taxon>
        <taxon>Metazoa</taxon>
        <taxon>Ecdysozoa</taxon>
        <taxon>Nematoda</taxon>
        <taxon>Chromadorea</taxon>
        <taxon>Rhabditida</taxon>
        <taxon>Tylenchina</taxon>
        <taxon>Panagrolaimomorpha</taxon>
        <taxon>Panagrolaimoidea</taxon>
        <taxon>Panagrolaimidae</taxon>
        <taxon>Panagrolaimus</taxon>
    </lineage>
</organism>
<reference evidence="2" key="1">
    <citation type="submission" date="2022-11" db="UniProtKB">
        <authorList>
            <consortium name="WormBaseParasite"/>
        </authorList>
    </citation>
    <scope>IDENTIFICATION</scope>
</reference>